<feature type="domain" description="HTH marR-type" evidence="4">
    <location>
        <begin position="27"/>
        <end position="85"/>
    </location>
</feature>
<dbReference type="GO" id="GO:0003677">
    <property type="term" value="F:DNA binding"/>
    <property type="evidence" value="ECO:0007669"/>
    <property type="project" value="UniProtKB-KW"/>
</dbReference>
<dbReference type="SUPFAM" id="SSF46785">
    <property type="entry name" value="Winged helix' DNA-binding domain"/>
    <property type="match status" value="1"/>
</dbReference>
<accession>A0A382M5A5</accession>
<gene>
    <name evidence="5" type="ORF">METZ01_LOCUS296957</name>
</gene>
<dbReference type="PIRSF" id="PIRSF006707">
    <property type="entry name" value="MJ1563"/>
    <property type="match status" value="1"/>
</dbReference>
<protein>
    <recommendedName>
        <fullName evidence="4">HTH marR-type domain-containing protein</fullName>
    </recommendedName>
</protein>
<dbReference type="InterPro" id="IPR026282">
    <property type="entry name" value="MJ1563"/>
</dbReference>
<name>A0A382M5A5_9ZZZZ</name>
<keyword evidence="1" id="KW-0805">Transcription regulation</keyword>
<dbReference type="InterPro" id="IPR052362">
    <property type="entry name" value="HTH-GbsR_regulator"/>
</dbReference>
<dbReference type="InterPro" id="IPR000835">
    <property type="entry name" value="HTH_MarR-typ"/>
</dbReference>
<dbReference type="PANTHER" id="PTHR38465:SF1">
    <property type="entry name" value="HTH-TYPE TRANSCRIPTIONAL REGULATOR MJ1563-RELATED"/>
    <property type="match status" value="1"/>
</dbReference>
<dbReference type="InterPro" id="IPR036388">
    <property type="entry name" value="WH-like_DNA-bd_sf"/>
</dbReference>
<dbReference type="AlphaFoldDB" id="A0A382M5A5"/>
<dbReference type="PANTHER" id="PTHR38465">
    <property type="entry name" value="HTH-TYPE TRANSCRIPTIONAL REGULATOR MJ1563-RELATED"/>
    <property type="match status" value="1"/>
</dbReference>
<reference evidence="5" key="1">
    <citation type="submission" date="2018-05" db="EMBL/GenBank/DDBJ databases">
        <authorList>
            <person name="Lanie J.A."/>
            <person name="Ng W.-L."/>
            <person name="Kazmierczak K.M."/>
            <person name="Andrzejewski T.M."/>
            <person name="Davidsen T.M."/>
            <person name="Wayne K.J."/>
            <person name="Tettelin H."/>
            <person name="Glass J.I."/>
            <person name="Rusch D."/>
            <person name="Podicherti R."/>
            <person name="Tsui H.-C.T."/>
            <person name="Winkler M.E."/>
        </authorList>
    </citation>
    <scope>NUCLEOTIDE SEQUENCE</scope>
</reference>
<dbReference type="InterPro" id="IPR036390">
    <property type="entry name" value="WH_DNA-bd_sf"/>
</dbReference>
<proteinExistence type="predicted"/>
<dbReference type="Gene3D" id="1.10.10.10">
    <property type="entry name" value="Winged helix-like DNA-binding domain superfamily/Winged helix DNA-binding domain"/>
    <property type="match status" value="1"/>
</dbReference>
<evidence type="ECO:0000256" key="1">
    <source>
        <dbReference type="ARBA" id="ARBA00023015"/>
    </source>
</evidence>
<evidence type="ECO:0000259" key="4">
    <source>
        <dbReference type="Pfam" id="PF12802"/>
    </source>
</evidence>
<dbReference type="Pfam" id="PF12802">
    <property type="entry name" value="MarR_2"/>
    <property type="match status" value="1"/>
</dbReference>
<keyword evidence="2" id="KW-0238">DNA-binding</keyword>
<evidence type="ECO:0000256" key="3">
    <source>
        <dbReference type="ARBA" id="ARBA00023163"/>
    </source>
</evidence>
<dbReference type="EMBL" id="UINC01091385">
    <property type="protein sequence ID" value="SVC44103.1"/>
    <property type="molecule type" value="Genomic_DNA"/>
</dbReference>
<evidence type="ECO:0000256" key="2">
    <source>
        <dbReference type="ARBA" id="ARBA00023125"/>
    </source>
</evidence>
<evidence type="ECO:0000313" key="5">
    <source>
        <dbReference type="EMBL" id="SVC44103.1"/>
    </source>
</evidence>
<keyword evidence="3" id="KW-0804">Transcription</keyword>
<dbReference type="GO" id="GO:0003700">
    <property type="term" value="F:DNA-binding transcription factor activity"/>
    <property type="evidence" value="ECO:0007669"/>
    <property type="project" value="InterPro"/>
</dbReference>
<sequence length="179" mass="21133">MNENKLQLSPVQHKFILHWGEMGTRWGINRTVAQIHALLYIWPEPLNAEQITHTLSVARSNVSNSLKELQAWGLAKITHVMGDRRDYFETLEDVWEMFRIVMDERKRREMDPTLIILRECLEEQKKARKKDIHTEQRLEGLQEFFESTSSCYNRMANLPTSTLRKLSRMGDKVLKLLPI</sequence>
<organism evidence="5">
    <name type="scientific">marine metagenome</name>
    <dbReference type="NCBI Taxonomy" id="408172"/>
    <lineage>
        <taxon>unclassified sequences</taxon>
        <taxon>metagenomes</taxon>
        <taxon>ecological metagenomes</taxon>
    </lineage>
</organism>